<evidence type="ECO:0000256" key="3">
    <source>
        <dbReference type="ARBA" id="ARBA00022840"/>
    </source>
</evidence>
<dbReference type="InterPro" id="IPR032823">
    <property type="entry name" value="BCA_ABC_TP_C"/>
</dbReference>
<dbReference type="GO" id="GO:1903806">
    <property type="term" value="P:L-isoleucine import across plasma membrane"/>
    <property type="evidence" value="ECO:0007669"/>
    <property type="project" value="TreeGrafter"/>
</dbReference>
<organism evidence="5 6">
    <name type="scientific">Nocardioides immobilis</name>
    <dbReference type="NCBI Taxonomy" id="2049295"/>
    <lineage>
        <taxon>Bacteria</taxon>
        <taxon>Bacillati</taxon>
        <taxon>Actinomycetota</taxon>
        <taxon>Actinomycetes</taxon>
        <taxon>Propionibacteriales</taxon>
        <taxon>Nocardioidaceae</taxon>
        <taxon>Nocardioides</taxon>
    </lineage>
</organism>
<comment type="caution">
    <text evidence="5">The sequence shown here is derived from an EMBL/GenBank/DDBJ whole genome shotgun (WGS) entry which is preliminary data.</text>
</comment>
<dbReference type="GO" id="GO:0005304">
    <property type="term" value="F:L-valine transmembrane transporter activity"/>
    <property type="evidence" value="ECO:0007669"/>
    <property type="project" value="TreeGrafter"/>
</dbReference>
<dbReference type="InterPro" id="IPR003439">
    <property type="entry name" value="ABC_transporter-like_ATP-bd"/>
</dbReference>
<evidence type="ECO:0000313" key="6">
    <source>
        <dbReference type="Proteomes" id="UP000283644"/>
    </source>
</evidence>
<evidence type="ECO:0000256" key="1">
    <source>
        <dbReference type="ARBA" id="ARBA00022448"/>
    </source>
</evidence>
<name>A0A417Y7D4_9ACTN</name>
<protein>
    <submittedName>
        <fullName evidence="5">ABC transporter ATP-binding protein</fullName>
    </submittedName>
</protein>
<dbReference type="SMART" id="SM00382">
    <property type="entry name" value="AAA"/>
    <property type="match status" value="1"/>
</dbReference>
<dbReference type="GO" id="GO:0015188">
    <property type="term" value="F:L-isoleucine transmembrane transporter activity"/>
    <property type="evidence" value="ECO:0007669"/>
    <property type="project" value="TreeGrafter"/>
</dbReference>
<dbReference type="PANTHER" id="PTHR45772:SF7">
    <property type="entry name" value="AMINO ACID ABC TRANSPORTER ATP-BINDING PROTEIN"/>
    <property type="match status" value="1"/>
</dbReference>
<dbReference type="GO" id="GO:0016887">
    <property type="term" value="F:ATP hydrolysis activity"/>
    <property type="evidence" value="ECO:0007669"/>
    <property type="project" value="InterPro"/>
</dbReference>
<evidence type="ECO:0000313" key="5">
    <source>
        <dbReference type="EMBL" id="RHW28374.1"/>
    </source>
</evidence>
<keyword evidence="6" id="KW-1185">Reference proteome</keyword>
<proteinExistence type="predicted"/>
<sequence length="256" mass="28074">MTALLEATGLIRRWGGLTAVDRVDVSVAQGSLHGLIGPNGAGKTTLVNMITGVDRIDDGRVRFQGDDVTGLASHRLASKGMARTFQTSQLFEDESVIDNVMAGRHGHIRYRFPHTLFYTPRVVREERGHRTEVYAVLRELDLAEDAHRQVAELSYGRRRLVELARAIASQPTLLVLDEPAAGLPGSDVDVLGDVLRRLRDSGYTILVIEHNIGLLMTICDRMTVLSEGKVIADGVPAVVRESPEVIEAYLGRNDDA</sequence>
<dbReference type="GO" id="GO:0005524">
    <property type="term" value="F:ATP binding"/>
    <property type="evidence" value="ECO:0007669"/>
    <property type="project" value="UniProtKB-KW"/>
</dbReference>
<evidence type="ECO:0000259" key="4">
    <source>
        <dbReference type="PROSITE" id="PS50893"/>
    </source>
</evidence>
<keyword evidence="1" id="KW-0813">Transport</keyword>
<accession>A0A417Y7D4</accession>
<reference evidence="5 6" key="1">
    <citation type="submission" date="2018-09" db="EMBL/GenBank/DDBJ databases">
        <title>Genome sequencing of Nocardioides immobilis CCTCC AB 2017083 for comparison to Nocardioides silvaticus.</title>
        <authorList>
            <person name="Li C."/>
            <person name="Wang G."/>
        </authorList>
    </citation>
    <scope>NUCLEOTIDE SEQUENCE [LARGE SCALE GENOMIC DNA]</scope>
    <source>
        <strain evidence="5 6">CCTCC AB 2017083</strain>
    </source>
</reference>
<gene>
    <name evidence="5" type="ORF">D0Z08_05250</name>
</gene>
<keyword evidence="3 5" id="KW-0067">ATP-binding</keyword>
<dbReference type="GO" id="GO:1903805">
    <property type="term" value="P:L-valine import across plasma membrane"/>
    <property type="evidence" value="ECO:0007669"/>
    <property type="project" value="TreeGrafter"/>
</dbReference>
<dbReference type="Proteomes" id="UP000283644">
    <property type="component" value="Unassembled WGS sequence"/>
</dbReference>
<dbReference type="EMBL" id="QXGH01000010">
    <property type="protein sequence ID" value="RHW28374.1"/>
    <property type="molecule type" value="Genomic_DNA"/>
</dbReference>
<dbReference type="Gene3D" id="3.40.50.300">
    <property type="entry name" value="P-loop containing nucleotide triphosphate hydrolases"/>
    <property type="match status" value="1"/>
</dbReference>
<dbReference type="SUPFAM" id="SSF52540">
    <property type="entry name" value="P-loop containing nucleoside triphosphate hydrolases"/>
    <property type="match status" value="1"/>
</dbReference>
<dbReference type="GO" id="GO:0015192">
    <property type="term" value="F:L-phenylalanine transmembrane transporter activity"/>
    <property type="evidence" value="ECO:0007669"/>
    <property type="project" value="TreeGrafter"/>
</dbReference>
<dbReference type="RefSeq" id="WP_118923337.1">
    <property type="nucleotide sequence ID" value="NZ_QXGH01000010.1"/>
</dbReference>
<dbReference type="GO" id="GO:0015808">
    <property type="term" value="P:L-alanine transport"/>
    <property type="evidence" value="ECO:0007669"/>
    <property type="project" value="TreeGrafter"/>
</dbReference>
<dbReference type="OrthoDB" id="9805514at2"/>
<dbReference type="PANTHER" id="PTHR45772">
    <property type="entry name" value="CONSERVED COMPONENT OF ABC TRANSPORTER FOR NATURAL AMINO ACIDS-RELATED"/>
    <property type="match status" value="1"/>
</dbReference>
<dbReference type="GO" id="GO:0042941">
    <property type="term" value="P:D-alanine transmembrane transport"/>
    <property type="evidence" value="ECO:0007669"/>
    <property type="project" value="TreeGrafter"/>
</dbReference>
<dbReference type="GO" id="GO:0005886">
    <property type="term" value="C:plasma membrane"/>
    <property type="evidence" value="ECO:0007669"/>
    <property type="project" value="TreeGrafter"/>
</dbReference>
<dbReference type="Pfam" id="PF12399">
    <property type="entry name" value="BCA_ABC_TP_C"/>
    <property type="match status" value="1"/>
</dbReference>
<feature type="domain" description="ABC transporter" evidence="4">
    <location>
        <begin position="5"/>
        <end position="252"/>
    </location>
</feature>
<dbReference type="InterPro" id="IPR003593">
    <property type="entry name" value="AAA+_ATPase"/>
</dbReference>
<keyword evidence="2" id="KW-0547">Nucleotide-binding</keyword>
<dbReference type="Pfam" id="PF00005">
    <property type="entry name" value="ABC_tran"/>
    <property type="match status" value="1"/>
</dbReference>
<dbReference type="CDD" id="cd03219">
    <property type="entry name" value="ABC_Mj1267_LivG_branched"/>
    <property type="match status" value="1"/>
</dbReference>
<dbReference type="PROSITE" id="PS50893">
    <property type="entry name" value="ABC_TRANSPORTER_2"/>
    <property type="match status" value="1"/>
</dbReference>
<dbReference type="InterPro" id="IPR051120">
    <property type="entry name" value="ABC_AA/LPS_Transport"/>
</dbReference>
<dbReference type="FunFam" id="3.40.50.300:FF:000421">
    <property type="entry name" value="Branched-chain amino acid ABC transporter ATP-binding protein"/>
    <property type="match status" value="1"/>
</dbReference>
<evidence type="ECO:0000256" key="2">
    <source>
        <dbReference type="ARBA" id="ARBA00022741"/>
    </source>
</evidence>
<dbReference type="AlphaFoldDB" id="A0A417Y7D4"/>
<dbReference type="InterPro" id="IPR027417">
    <property type="entry name" value="P-loop_NTPase"/>
</dbReference>